<dbReference type="InterPro" id="IPR053825">
    <property type="entry name" value="DUF7009"/>
</dbReference>
<dbReference type="AlphaFoldDB" id="A0AA37SJ21"/>
<dbReference type="Proteomes" id="UP001156666">
    <property type="component" value="Unassembled WGS sequence"/>
</dbReference>
<dbReference type="RefSeq" id="WP_235292551.1">
    <property type="nucleotide sequence ID" value="NZ_BSOH01000001.1"/>
</dbReference>
<name>A0AA37SJ21_9BACT</name>
<keyword evidence="2" id="KW-1185">Reference proteome</keyword>
<evidence type="ECO:0000313" key="1">
    <source>
        <dbReference type="EMBL" id="GLR15653.1"/>
    </source>
</evidence>
<organism evidence="1 2">
    <name type="scientific">Portibacter lacus</name>
    <dbReference type="NCBI Taxonomy" id="1099794"/>
    <lineage>
        <taxon>Bacteria</taxon>
        <taxon>Pseudomonadati</taxon>
        <taxon>Bacteroidota</taxon>
        <taxon>Saprospiria</taxon>
        <taxon>Saprospirales</taxon>
        <taxon>Haliscomenobacteraceae</taxon>
        <taxon>Portibacter</taxon>
    </lineage>
</organism>
<dbReference type="Pfam" id="PF22668">
    <property type="entry name" value="DUF7009"/>
    <property type="match status" value="1"/>
</dbReference>
<proteinExistence type="predicted"/>
<sequence>MKVRILNQSIRFRVSMDEMDLIVSNGAISSSILFPSGQLTFQVHTHPEKHSIDQQNQNCQLFLNKEEVSSLHGSDQVSISFSQNDLKVVFEKDFKCLTQRDENEDHLYPNPKGSH</sequence>
<accession>A0AA37SJ21</accession>
<dbReference type="EMBL" id="BSOH01000001">
    <property type="protein sequence ID" value="GLR15653.1"/>
    <property type="molecule type" value="Genomic_DNA"/>
</dbReference>
<evidence type="ECO:0000313" key="2">
    <source>
        <dbReference type="Proteomes" id="UP001156666"/>
    </source>
</evidence>
<protein>
    <submittedName>
        <fullName evidence="1">Uncharacterized protein</fullName>
    </submittedName>
</protein>
<reference evidence="1" key="2">
    <citation type="submission" date="2023-01" db="EMBL/GenBank/DDBJ databases">
        <title>Draft genome sequence of Portibacter lacus strain NBRC 108769.</title>
        <authorList>
            <person name="Sun Q."/>
            <person name="Mori K."/>
        </authorList>
    </citation>
    <scope>NUCLEOTIDE SEQUENCE</scope>
    <source>
        <strain evidence="1">NBRC 108769</strain>
    </source>
</reference>
<gene>
    <name evidence="1" type="ORF">GCM10007940_02680</name>
</gene>
<reference evidence="1" key="1">
    <citation type="journal article" date="2014" name="Int. J. Syst. Evol. Microbiol.">
        <title>Complete genome sequence of Corynebacterium casei LMG S-19264T (=DSM 44701T), isolated from a smear-ripened cheese.</title>
        <authorList>
            <consortium name="US DOE Joint Genome Institute (JGI-PGF)"/>
            <person name="Walter F."/>
            <person name="Albersmeier A."/>
            <person name="Kalinowski J."/>
            <person name="Ruckert C."/>
        </authorList>
    </citation>
    <scope>NUCLEOTIDE SEQUENCE</scope>
    <source>
        <strain evidence="1">NBRC 108769</strain>
    </source>
</reference>
<comment type="caution">
    <text evidence="1">The sequence shown here is derived from an EMBL/GenBank/DDBJ whole genome shotgun (WGS) entry which is preliminary data.</text>
</comment>